<comment type="caution">
    <text evidence="1">The sequence shown here is derived from an EMBL/GenBank/DDBJ whole genome shotgun (WGS) entry which is preliminary data.</text>
</comment>
<keyword evidence="2" id="KW-1185">Reference proteome</keyword>
<reference evidence="2" key="1">
    <citation type="journal article" date="2020" name="BMC Genomics">
        <title>Correction to: Identification and distribution of gene clusters required for synthesis of sphingolipid metabolism inhibitors in diverse species of the filamentous fungus Fusarium.</title>
        <authorList>
            <person name="Kim H.S."/>
            <person name="Lohmar J.M."/>
            <person name="Busman M."/>
            <person name="Brown D.W."/>
            <person name="Naumann T.A."/>
            <person name="Divon H.H."/>
            <person name="Lysoe E."/>
            <person name="Uhlig S."/>
            <person name="Proctor R.H."/>
        </authorList>
    </citation>
    <scope>NUCLEOTIDE SEQUENCE [LARGE SCALE GENOMIC DNA]</scope>
    <source>
        <strain evidence="2">NRRL 25331</strain>
    </source>
</reference>
<evidence type="ECO:0000313" key="2">
    <source>
        <dbReference type="Proteomes" id="UP000572754"/>
    </source>
</evidence>
<sequence length="220" mass="25662">MKIFKEVISGLDEVWLISIQESLRQMIGGEDEWPTIRKTFFERSLPIHATAHNFDRIGPDPRTVENDLSHLHIRNPKLLYGSWLQVLKEIEVRPCEERYSLLLAFNPRRTICDLKDAEDWLQWEENGWVPKTGSTWSSQESQIERVAASETPESRDEDISMTVRPAFGFWLFPVDAFCDANKTLEPRNCFTTFDVRKHRPELALARLNEGDMDRNVSKEV</sequence>
<protein>
    <submittedName>
        <fullName evidence="1">Acyl oxidase</fullName>
    </submittedName>
</protein>
<proteinExistence type="predicted"/>
<dbReference type="AlphaFoldDB" id="A0A8H5WY11"/>
<organism evidence="1 2">
    <name type="scientific">Fusarium circinatum</name>
    <name type="common">Pitch canker fungus</name>
    <name type="synonym">Gibberella circinata</name>
    <dbReference type="NCBI Taxonomy" id="48490"/>
    <lineage>
        <taxon>Eukaryota</taxon>
        <taxon>Fungi</taxon>
        <taxon>Dikarya</taxon>
        <taxon>Ascomycota</taxon>
        <taxon>Pezizomycotina</taxon>
        <taxon>Sordariomycetes</taxon>
        <taxon>Hypocreomycetidae</taxon>
        <taxon>Hypocreales</taxon>
        <taxon>Nectriaceae</taxon>
        <taxon>Fusarium</taxon>
        <taxon>Fusarium fujikuroi species complex</taxon>
    </lineage>
</organism>
<evidence type="ECO:0000313" key="1">
    <source>
        <dbReference type="EMBL" id="KAF5674418.1"/>
    </source>
</evidence>
<gene>
    <name evidence="1" type="ORF">FCIRC_7809</name>
</gene>
<accession>A0A8H5WY11</accession>
<dbReference type="Proteomes" id="UP000572754">
    <property type="component" value="Unassembled WGS sequence"/>
</dbReference>
<name>A0A8H5WY11_FUSCI</name>
<reference evidence="1 2" key="2">
    <citation type="submission" date="2020-05" db="EMBL/GenBank/DDBJ databases">
        <title>Identification and distribution of gene clusters putatively required for synthesis of sphingolipid metabolism inhibitors in phylogenetically diverse species of the filamentous fungus Fusarium.</title>
        <authorList>
            <person name="Kim H.-S."/>
            <person name="Busman M."/>
            <person name="Brown D.W."/>
            <person name="Divon H."/>
            <person name="Uhlig S."/>
            <person name="Proctor R.H."/>
        </authorList>
    </citation>
    <scope>NUCLEOTIDE SEQUENCE [LARGE SCALE GENOMIC DNA]</scope>
    <source>
        <strain evidence="1 2">NRRL 25331</strain>
    </source>
</reference>
<dbReference type="EMBL" id="JAAQPE010000251">
    <property type="protein sequence ID" value="KAF5674418.1"/>
    <property type="molecule type" value="Genomic_DNA"/>
</dbReference>